<evidence type="ECO:0000313" key="4">
    <source>
        <dbReference type="Proteomes" id="UP000326921"/>
    </source>
</evidence>
<accession>A0A5Q0QHA7</accession>
<keyword evidence="4" id="KW-1185">Reference proteome</keyword>
<keyword evidence="1" id="KW-0328">Glycosyltransferase</keyword>
<evidence type="ECO:0000256" key="1">
    <source>
        <dbReference type="ARBA" id="ARBA00022676"/>
    </source>
</evidence>
<dbReference type="PANTHER" id="PTHR30160:SF22">
    <property type="entry name" value="LIPOPOLYSACCHARIDE CORE BIOSYNTHESIS PROTEIN"/>
    <property type="match status" value="1"/>
</dbReference>
<dbReference type="Proteomes" id="UP000326921">
    <property type="component" value="Chromosome"/>
</dbReference>
<dbReference type="EMBL" id="CP045652">
    <property type="protein sequence ID" value="QGA27438.1"/>
    <property type="molecule type" value="Genomic_DNA"/>
</dbReference>
<reference evidence="3 4" key="1">
    <citation type="submission" date="2019-10" db="EMBL/GenBank/DDBJ databases">
        <authorList>
            <person name="Dong K."/>
        </authorList>
    </citation>
    <scope>NUCLEOTIDE SEQUENCE [LARGE SCALE GENOMIC DNA]</scope>
    <source>
        <strain evidence="4">dk4302</strain>
    </source>
</reference>
<dbReference type="GO" id="GO:0005829">
    <property type="term" value="C:cytosol"/>
    <property type="evidence" value="ECO:0007669"/>
    <property type="project" value="TreeGrafter"/>
</dbReference>
<dbReference type="PANTHER" id="PTHR30160">
    <property type="entry name" value="TETRAACYLDISACCHARIDE 4'-KINASE-RELATED"/>
    <property type="match status" value="1"/>
</dbReference>
<dbReference type="KEGG" id="sphe:GFH32_14440"/>
<protein>
    <submittedName>
        <fullName evidence="3">Heptosyltransferase</fullName>
    </submittedName>
</protein>
<dbReference type="CDD" id="cd03789">
    <property type="entry name" value="GT9_LPS_heptosyltransferase"/>
    <property type="match status" value="1"/>
</dbReference>
<evidence type="ECO:0000313" key="3">
    <source>
        <dbReference type="EMBL" id="QGA27438.1"/>
    </source>
</evidence>
<dbReference type="Pfam" id="PF01075">
    <property type="entry name" value="Glyco_transf_9"/>
    <property type="match status" value="1"/>
</dbReference>
<dbReference type="AlphaFoldDB" id="A0A5Q0QHA7"/>
<sequence length="341" mass="38857">MKRILVTRFSAMGDVAMVASVLREFQEQCQDVEIILVTRPFFAPFFDGIPNIKFHSIYPDQQHRGLKGLYRLFKELKAYKPDSVADLHDNLRSNTLSVFFKLFGYRVRQINKGRAEKEALTRPVNKIKKQLKLTTERYADVLRSLGFQFNLKHELQKNKAELPGSLQLHFQDDKKYLGIAPFAQHPYKVFSLERMEQVIARLSNENLQILIFGGGQKEKEAVEAWSNKYPNVFNTIGRFNLKEELNIISNLNLMLSMDSSGMHMASLAGTRSLSIWGATHPYAGFLAYGQSEDDCIQVEHTSRPSSVYGNKPCLCDGIEAIDLVTVDMVVEKIKQATKISN</sequence>
<dbReference type="InterPro" id="IPR002201">
    <property type="entry name" value="Glyco_trans_9"/>
</dbReference>
<dbReference type="InterPro" id="IPR051199">
    <property type="entry name" value="LPS_LOS_Heptosyltrfase"/>
</dbReference>
<dbReference type="GO" id="GO:0009244">
    <property type="term" value="P:lipopolysaccharide core region biosynthetic process"/>
    <property type="evidence" value="ECO:0007669"/>
    <property type="project" value="TreeGrafter"/>
</dbReference>
<proteinExistence type="predicted"/>
<keyword evidence="2 3" id="KW-0808">Transferase</keyword>
<dbReference type="RefSeq" id="WP_153512274.1">
    <property type="nucleotide sequence ID" value="NZ_CP045652.1"/>
</dbReference>
<dbReference type="Gene3D" id="3.40.50.2000">
    <property type="entry name" value="Glycogen Phosphorylase B"/>
    <property type="match status" value="2"/>
</dbReference>
<gene>
    <name evidence="3" type="ORF">GFH32_14440</name>
</gene>
<evidence type="ECO:0000256" key="2">
    <source>
        <dbReference type="ARBA" id="ARBA00022679"/>
    </source>
</evidence>
<name>A0A5Q0QHA7_9SPHI</name>
<organism evidence="3 4">
    <name type="scientific">Sphingobacterium zhuxiongii</name>
    <dbReference type="NCBI Taxonomy" id="2662364"/>
    <lineage>
        <taxon>Bacteria</taxon>
        <taxon>Pseudomonadati</taxon>
        <taxon>Bacteroidota</taxon>
        <taxon>Sphingobacteriia</taxon>
        <taxon>Sphingobacteriales</taxon>
        <taxon>Sphingobacteriaceae</taxon>
        <taxon>Sphingobacterium</taxon>
    </lineage>
</organism>
<dbReference type="SUPFAM" id="SSF53756">
    <property type="entry name" value="UDP-Glycosyltransferase/glycogen phosphorylase"/>
    <property type="match status" value="1"/>
</dbReference>
<dbReference type="GO" id="GO:0008713">
    <property type="term" value="F:ADP-heptose-lipopolysaccharide heptosyltransferase activity"/>
    <property type="evidence" value="ECO:0007669"/>
    <property type="project" value="TreeGrafter"/>
</dbReference>